<comment type="catalytic activity">
    <reaction evidence="1 14 15 16">
        <text>Endonucleolytic cleavage to 5'-phosphomonoester.</text>
        <dbReference type="EC" id="3.1.26.4"/>
    </reaction>
</comment>
<evidence type="ECO:0000256" key="7">
    <source>
        <dbReference type="ARBA" id="ARBA00019179"/>
    </source>
</evidence>
<evidence type="ECO:0000259" key="17">
    <source>
        <dbReference type="PROSITE" id="PS51975"/>
    </source>
</evidence>
<dbReference type="InterPro" id="IPR024567">
    <property type="entry name" value="RNase_HII/HIII_dom"/>
</dbReference>
<comment type="cofactor">
    <cofactor evidence="14 15">
        <name>Mn(2+)</name>
        <dbReference type="ChEBI" id="CHEBI:29035"/>
    </cofactor>
    <cofactor evidence="14 15">
        <name>Mg(2+)</name>
        <dbReference type="ChEBI" id="CHEBI:18420"/>
    </cofactor>
    <text evidence="14 15">Manganese or magnesium. Binds 1 divalent metal ion per monomer in the absence of substrate. May bind a second metal ion after substrate binding.</text>
</comment>
<evidence type="ECO:0000313" key="19">
    <source>
        <dbReference type="Proteomes" id="UP001359886"/>
    </source>
</evidence>
<comment type="caution">
    <text evidence="18">The sequence shown here is derived from an EMBL/GenBank/DDBJ whole genome shotgun (WGS) entry which is preliminary data.</text>
</comment>
<evidence type="ECO:0000256" key="2">
    <source>
        <dbReference type="ARBA" id="ARBA00001946"/>
    </source>
</evidence>
<feature type="domain" description="RNase H type-2" evidence="17">
    <location>
        <begin position="7"/>
        <end position="196"/>
    </location>
</feature>
<dbReference type="Proteomes" id="UP001359886">
    <property type="component" value="Unassembled WGS sequence"/>
</dbReference>
<feature type="binding site" evidence="14 15">
    <location>
        <position position="105"/>
    </location>
    <ligand>
        <name>a divalent metal cation</name>
        <dbReference type="ChEBI" id="CHEBI:60240"/>
    </ligand>
</feature>
<dbReference type="CDD" id="cd07182">
    <property type="entry name" value="RNase_HII_bacteria_HII_like"/>
    <property type="match status" value="1"/>
</dbReference>
<evidence type="ECO:0000256" key="11">
    <source>
        <dbReference type="ARBA" id="ARBA00022759"/>
    </source>
</evidence>
<dbReference type="RefSeq" id="WP_354696301.1">
    <property type="nucleotide sequence ID" value="NZ_JAZHOG010000010.1"/>
</dbReference>
<dbReference type="Gene3D" id="3.30.420.10">
    <property type="entry name" value="Ribonuclease H-like superfamily/Ribonuclease H"/>
    <property type="match status" value="1"/>
</dbReference>
<dbReference type="AlphaFoldDB" id="A0AAW9RLK9"/>
<dbReference type="NCBIfam" id="NF000596">
    <property type="entry name" value="PRK00015.1-4"/>
    <property type="match status" value="1"/>
</dbReference>
<evidence type="ECO:0000256" key="9">
    <source>
        <dbReference type="ARBA" id="ARBA00022722"/>
    </source>
</evidence>
<dbReference type="InterPro" id="IPR012337">
    <property type="entry name" value="RNaseH-like_sf"/>
</dbReference>
<comment type="subcellular location">
    <subcellularLocation>
        <location evidence="4 14">Cytoplasm</location>
    </subcellularLocation>
</comment>
<dbReference type="PROSITE" id="PS51975">
    <property type="entry name" value="RNASE_H_2"/>
    <property type="match status" value="1"/>
</dbReference>
<protein>
    <recommendedName>
        <fullName evidence="7 14">Ribonuclease HII</fullName>
        <shortName evidence="14">RNase HII</shortName>
        <ecNumber evidence="6 14">3.1.26.4</ecNumber>
    </recommendedName>
</protein>
<dbReference type="SUPFAM" id="SSF53098">
    <property type="entry name" value="Ribonuclease H-like"/>
    <property type="match status" value="1"/>
</dbReference>
<evidence type="ECO:0000256" key="3">
    <source>
        <dbReference type="ARBA" id="ARBA00004065"/>
    </source>
</evidence>
<dbReference type="GO" id="GO:0005737">
    <property type="term" value="C:cytoplasm"/>
    <property type="evidence" value="ECO:0007669"/>
    <property type="project" value="UniProtKB-SubCell"/>
</dbReference>
<reference evidence="18 19" key="1">
    <citation type="submission" date="2024-02" db="EMBL/GenBank/DDBJ databases">
        <title>A novel Wenzhouxiangellaceae bacterium, isolated from coastal sediments.</title>
        <authorList>
            <person name="Du Z.-J."/>
            <person name="Ye Y.-Q."/>
            <person name="Zhang X.-Y."/>
        </authorList>
    </citation>
    <scope>NUCLEOTIDE SEQUENCE [LARGE SCALE GENOMIC DNA]</scope>
    <source>
        <strain evidence="18 19">CH-27</strain>
    </source>
</reference>
<dbReference type="EMBL" id="JAZHOG010000010">
    <property type="protein sequence ID" value="MEJ8568983.1"/>
    <property type="molecule type" value="Genomic_DNA"/>
</dbReference>
<dbReference type="GO" id="GO:0006298">
    <property type="term" value="P:mismatch repair"/>
    <property type="evidence" value="ECO:0007669"/>
    <property type="project" value="TreeGrafter"/>
</dbReference>
<feature type="binding site" evidence="14 15">
    <location>
        <position position="13"/>
    </location>
    <ligand>
        <name>a divalent metal cation</name>
        <dbReference type="ChEBI" id="CHEBI:60240"/>
    </ligand>
</feature>
<keyword evidence="9 14" id="KW-0540">Nuclease</keyword>
<dbReference type="GO" id="GO:0003723">
    <property type="term" value="F:RNA binding"/>
    <property type="evidence" value="ECO:0007669"/>
    <property type="project" value="UniProtKB-UniRule"/>
</dbReference>
<evidence type="ECO:0000256" key="12">
    <source>
        <dbReference type="ARBA" id="ARBA00022801"/>
    </source>
</evidence>
<dbReference type="NCBIfam" id="NF000595">
    <property type="entry name" value="PRK00015.1-3"/>
    <property type="match status" value="1"/>
</dbReference>
<comment type="cofactor">
    <cofactor evidence="2">
        <name>Mg(2+)</name>
        <dbReference type="ChEBI" id="CHEBI:18420"/>
    </cofactor>
</comment>
<proteinExistence type="inferred from homology"/>
<evidence type="ECO:0000256" key="8">
    <source>
        <dbReference type="ARBA" id="ARBA00022490"/>
    </source>
</evidence>
<dbReference type="InterPro" id="IPR022898">
    <property type="entry name" value="RNase_HII"/>
</dbReference>
<comment type="similarity">
    <text evidence="5 14 16">Belongs to the RNase HII family.</text>
</comment>
<keyword evidence="10 14" id="KW-0479">Metal-binding</keyword>
<comment type="function">
    <text evidence="3 14 16">Endonuclease that specifically degrades the RNA of RNA-DNA hybrids.</text>
</comment>
<dbReference type="InterPro" id="IPR001352">
    <property type="entry name" value="RNase_HII/HIII"/>
</dbReference>
<evidence type="ECO:0000256" key="4">
    <source>
        <dbReference type="ARBA" id="ARBA00004496"/>
    </source>
</evidence>
<dbReference type="GO" id="GO:0004523">
    <property type="term" value="F:RNA-DNA hybrid ribonuclease activity"/>
    <property type="evidence" value="ECO:0007669"/>
    <property type="project" value="UniProtKB-UniRule"/>
</dbReference>
<feature type="binding site" evidence="14 15">
    <location>
        <position position="14"/>
    </location>
    <ligand>
        <name>a divalent metal cation</name>
        <dbReference type="ChEBI" id="CHEBI:60240"/>
    </ligand>
</feature>
<dbReference type="Pfam" id="PF01351">
    <property type="entry name" value="RNase_HII"/>
    <property type="match status" value="1"/>
</dbReference>
<name>A0AAW9RLK9_9GAMM</name>
<evidence type="ECO:0000256" key="16">
    <source>
        <dbReference type="RuleBase" id="RU003515"/>
    </source>
</evidence>
<evidence type="ECO:0000256" key="6">
    <source>
        <dbReference type="ARBA" id="ARBA00012180"/>
    </source>
</evidence>
<evidence type="ECO:0000256" key="15">
    <source>
        <dbReference type="PROSITE-ProRule" id="PRU01319"/>
    </source>
</evidence>
<organism evidence="18 19">
    <name type="scientific">Elongatibacter sediminis</name>
    <dbReference type="NCBI Taxonomy" id="3119006"/>
    <lineage>
        <taxon>Bacteria</taxon>
        <taxon>Pseudomonadati</taxon>
        <taxon>Pseudomonadota</taxon>
        <taxon>Gammaproteobacteria</taxon>
        <taxon>Chromatiales</taxon>
        <taxon>Wenzhouxiangellaceae</taxon>
        <taxon>Elongatibacter</taxon>
    </lineage>
</organism>
<dbReference type="GO" id="GO:0030145">
    <property type="term" value="F:manganese ion binding"/>
    <property type="evidence" value="ECO:0007669"/>
    <property type="project" value="UniProtKB-UniRule"/>
</dbReference>
<dbReference type="PANTHER" id="PTHR10954">
    <property type="entry name" value="RIBONUCLEASE H2 SUBUNIT A"/>
    <property type="match status" value="1"/>
</dbReference>
<dbReference type="FunFam" id="3.30.420.10:FF:000006">
    <property type="entry name" value="Ribonuclease HII"/>
    <property type="match status" value="1"/>
</dbReference>
<dbReference type="GO" id="GO:0043137">
    <property type="term" value="P:DNA replication, removal of RNA primer"/>
    <property type="evidence" value="ECO:0007669"/>
    <property type="project" value="TreeGrafter"/>
</dbReference>
<evidence type="ECO:0000256" key="5">
    <source>
        <dbReference type="ARBA" id="ARBA00007383"/>
    </source>
</evidence>
<dbReference type="InterPro" id="IPR036397">
    <property type="entry name" value="RNaseH_sf"/>
</dbReference>
<accession>A0AAW9RLK9</accession>
<dbReference type="GO" id="GO:0032299">
    <property type="term" value="C:ribonuclease H2 complex"/>
    <property type="evidence" value="ECO:0007669"/>
    <property type="project" value="TreeGrafter"/>
</dbReference>
<evidence type="ECO:0000256" key="13">
    <source>
        <dbReference type="ARBA" id="ARBA00023211"/>
    </source>
</evidence>
<gene>
    <name evidence="14 18" type="primary">rnhB</name>
    <name evidence="18" type="ORF">V3330_15225</name>
</gene>
<sequence length="196" mass="21453">MNGNPGRHTAGVDEAGRGPLAGPVVVAAVILDPEDSIHGLDDSKRLSEAARVGLYEEITARSLAWSVIEISHDEIDRLNILNATMFGMQQAVAALTPAADVALIDGNRAPDLACPARTIIQGDRLEPAISAASIIAKVTRDRRMRELHRTYPDYGFDRHKGYGTRQHLESLERFGPCPIHRRSFAPVRRLLQSGLF</sequence>
<keyword evidence="8 14" id="KW-0963">Cytoplasm</keyword>
<keyword evidence="13 14" id="KW-0464">Manganese</keyword>
<evidence type="ECO:0000256" key="1">
    <source>
        <dbReference type="ARBA" id="ARBA00000077"/>
    </source>
</evidence>
<keyword evidence="11 14" id="KW-0255">Endonuclease</keyword>
<evidence type="ECO:0000256" key="14">
    <source>
        <dbReference type="HAMAP-Rule" id="MF_00052"/>
    </source>
</evidence>
<evidence type="ECO:0000313" key="18">
    <source>
        <dbReference type="EMBL" id="MEJ8568983.1"/>
    </source>
</evidence>
<keyword evidence="19" id="KW-1185">Reference proteome</keyword>
<dbReference type="PANTHER" id="PTHR10954:SF18">
    <property type="entry name" value="RIBONUCLEASE HII"/>
    <property type="match status" value="1"/>
</dbReference>
<keyword evidence="12 14" id="KW-0378">Hydrolase</keyword>
<dbReference type="HAMAP" id="MF_00052_B">
    <property type="entry name" value="RNase_HII_B"/>
    <property type="match status" value="1"/>
</dbReference>
<evidence type="ECO:0000256" key="10">
    <source>
        <dbReference type="ARBA" id="ARBA00022723"/>
    </source>
</evidence>
<dbReference type="EC" id="3.1.26.4" evidence="6 14"/>